<dbReference type="Proteomes" id="UP000614460">
    <property type="component" value="Unassembled WGS sequence"/>
</dbReference>
<reference evidence="1" key="2">
    <citation type="submission" date="2020-09" db="EMBL/GenBank/DDBJ databases">
        <authorList>
            <person name="Sun Q."/>
            <person name="Zhou Y."/>
        </authorList>
    </citation>
    <scope>NUCLEOTIDE SEQUENCE</scope>
    <source>
        <strain evidence="1">CGMCC 1.15966</strain>
    </source>
</reference>
<sequence>MQYTLIQGRLAPGGGVETIGKTKVLAGSYTLNEKMFIIVGILKVRKVFLKINYENYYNNDK</sequence>
<name>A0A8H9KW09_9SPHI</name>
<dbReference type="AlphaFoldDB" id="A0A8H9KW09"/>
<evidence type="ECO:0000313" key="1">
    <source>
        <dbReference type="EMBL" id="GGE24164.1"/>
    </source>
</evidence>
<keyword evidence="2" id="KW-1185">Reference proteome</keyword>
<proteinExistence type="predicted"/>
<organism evidence="1 2">
    <name type="scientific">Sphingobacterium cellulitidis</name>
    <dbReference type="NCBI Taxonomy" id="1768011"/>
    <lineage>
        <taxon>Bacteria</taxon>
        <taxon>Pseudomonadati</taxon>
        <taxon>Bacteroidota</taxon>
        <taxon>Sphingobacteriia</taxon>
        <taxon>Sphingobacteriales</taxon>
        <taxon>Sphingobacteriaceae</taxon>
        <taxon>Sphingobacterium</taxon>
    </lineage>
</organism>
<protein>
    <submittedName>
        <fullName evidence="1">Uncharacterized protein</fullName>
    </submittedName>
</protein>
<accession>A0A8H9KW09</accession>
<comment type="caution">
    <text evidence="1">The sequence shown here is derived from an EMBL/GenBank/DDBJ whole genome shotgun (WGS) entry which is preliminary data.</text>
</comment>
<evidence type="ECO:0000313" key="2">
    <source>
        <dbReference type="Proteomes" id="UP000614460"/>
    </source>
</evidence>
<gene>
    <name evidence="1" type="ORF">GCM10011516_22230</name>
</gene>
<dbReference type="EMBL" id="BMKM01000005">
    <property type="protein sequence ID" value="GGE24164.1"/>
    <property type="molecule type" value="Genomic_DNA"/>
</dbReference>
<reference evidence="1" key="1">
    <citation type="journal article" date="2014" name="Int. J. Syst. Evol. Microbiol.">
        <title>Complete genome sequence of Corynebacterium casei LMG S-19264T (=DSM 44701T), isolated from a smear-ripened cheese.</title>
        <authorList>
            <consortium name="US DOE Joint Genome Institute (JGI-PGF)"/>
            <person name="Walter F."/>
            <person name="Albersmeier A."/>
            <person name="Kalinowski J."/>
            <person name="Ruckert C."/>
        </authorList>
    </citation>
    <scope>NUCLEOTIDE SEQUENCE</scope>
    <source>
        <strain evidence="1">CGMCC 1.15966</strain>
    </source>
</reference>